<protein>
    <recommendedName>
        <fullName evidence="4">Type IV pilus modification protein PilV</fullName>
    </recommendedName>
</protein>
<dbReference type="Pfam" id="PF07963">
    <property type="entry name" value="N_methyl"/>
    <property type="match status" value="1"/>
</dbReference>
<evidence type="ECO:0000313" key="2">
    <source>
        <dbReference type="EMBL" id="OAI18111.1"/>
    </source>
</evidence>
<dbReference type="EMBL" id="LUUJ01000062">
    <property type="protein sequence ID" value="OAI18111.1"/>
    <property type="molecule type" value="Genomic_DNA"/>
</dbReference>
<feature type="transmembrane region" description="Helical" evidence="1">
    <location>
        <begin position="32"/>
        <end position="54"/>
    </location>
</feature>
<keyword evidence="1" id="KW-1133">Transmembrane helix</keyword>
<organism evidence="2 3">
    <name type="scientific">Methylomonas koyamae</name>
    <dbReference type="NCBI Taxonomy" id="702114"/>
    <lineage>
        <taxon>Bacteria</taxon>
        <taxon>Pseudomonadati</taxon>
        <taxon>Pseudomonadota</taxon>
        <taxon>Gammaproteobacteria</taxon>
        <taxon>Methylococcales</taxon>
        <taxon>Methylococcaceae</taxon>
        <taxon>Methylomonas</taxon>
    </lineage>
</organism>
<dbReference type="NCBIfam" id="TIGR02532">
    <property type="entry name" value="IV_pilin_GFxxxE"/>
    <property type="match status" value="1"/>
</dbReference>
<dbReference type="AlphaFoldDB" id="A0A177NJP3"/>
<dbReference type="InterPro" id="IPR012902">
    <property type="entry name" value="N_methyl_site"/>
</dbReference>
<dbReference type="NCBIfam" id="TIGR02523">
    <property type="entry name" value="type_IV_pilV"/>
    <property type="match status" value="1"/>
</dbReference>
<dbReference type="Proteomes" id="UP000077857">
    <property type="component" value="Unassembled WGS sequence"/>
</dbReference>
<name>A0A177NJP3_9GAMM</name>
<dbReference type="OrthoDB" id="8547299at2"/>
<proteinExistence type="predicted"/>
<keyword evidence="1" id="KW-0812">Transmembrane</keyword>
<evidence type="ECO:0008006" key="4">
    <source>
        <dbReference type="Google" id="ProtNLM"/>
    </source>
</evidence>
<comment type="caution">
    <text evidence="2">The sequence shown here is derived from an EMBL/GenBank/DDBJ whole genome shotgun (WGS) entry which is preliminary data.</text>
</comment>
<dbReference type="InterPro" id="IPR013362">
    <property type="entry name" value="Pilus_4_PilV"/>
</dbReference>
<reference evidence="2 3" key="1">
    <citation type="submission" date="2016-03" db="EMBL/GenBank/DDBJ databases">
        <authorList>
            <person name="Ploux O."/>
        </authorList>
    </citation>
    <scope>NUCLEOTIDE SEQUENCE [LARGE SCALE GENOMIC DNA]</scope>
    <source>
        <strain evidence="2 3">R-45378</strain>
    </source>
</reference>
<keyword evidence="1" id="KW-0472">Membrane</keyword>
<evidence type="ECO:0000313" key="3">
    <source>
        <dbReference type="Proteomes" id="UP000077857"/>
    </source>
</evidence>
<accession>A0A177NJP3</accession>
<evidence type="ECO:0000256" key="1">
    <source>
        <dbReference type="SAM" id="Phobius"/>
    </source>
</evidence>
<gene>
    <name evidence="2" type="ORF">A1507_10245</name>
</gene>
<sequence>MHQPLMIIPTKQFAASNHPHCARQSGSSLIEVLVTMLIVAIGLLGYAGLLATTVKNNNSAFLRSQATFLANDVLERLRLNRTTAITGNCNVAFGAAPPNAPNTLTNCAAALRSDLGDWKNTVSAVLPAGDASLSVNNTGAAVINVQWDEDGDGVVTSFSTRSLI</sequence>